<keyword evidence="4" id="KW-0238">DNA-binding</keyword>
<dbReference type="CDD" id="cd06170">
    <property type="entry name" value="LuxR_C_like"/>
    <property type="match status" value="1"/>
</dbReference>
<evidence type="ECO:0000256" key="1">
    <source>
        <dbReference type="ARBA" id="ARBA00018672"/>
    </source>
</evidence>
<dbReference type="InterPro" id="IPR000792">
    <property type="entry name" value="Tscrpt_reg_LuxR_C"/>
</dbReference>
<comment type="function">
    <text evidence="6">May play the central regulatory role in sporulation. It may be an element of the effector pathway responsible for the activation of sporulation genes in response to nutritional stress. Spo0A may act in concert with spo0H (a sigma factor) to control the expression of some genes that are critical to the sporulation process.</text>
</comment>
<keyword evidence="11" id="KW-1185">Reference proteome</keyword>
<dbReference type="PROSITE" id="PS50043">
    <property type="entry name" value="HTH_LUXR_2"/>
    <property type="match status" value="1"/>
</dbReference>
<gene>
    <name evidence="10" type="ORF">HYG86_12670</name>
</gene>
<keyword evidence="2 7" id="KW-0597">Phosphoprotein</keyword>
<dbReference type="Proteomes" id="UP000516160">
    <property type="component" value="Chromosome"/>
</dbReference>
<evidence type="ECO:0000259" key="9">
    <source>
        <dbReference type="PROSITE" id="PS50110"/>
    </source>
</evidence>
<dbReference type="GO" id="GO:0006355">
    <property type="term" value="P:regulation of DNA-templated transcription"/>
    <property type="evidence" value="ECO:0007669"/>
    <property type="project" value="InterPro"/>
</dbReference>
<dbReference type="PANTHER" id="PTHR43214:SF40">
    <property type="entry name" value="TRANSCRIPTIONAL REGULATORY PROTEIN LNRK"/>
    <property type="match status" value="1"/>
</dbReference>
<accession>A0A7G9WDD8</accession>
<dbReference type="EMBL" id="CP058559">
    <property type="protein sequence ID" value="QNO16700.1"/>
    <property type="molecule type" value="Genomic_DNA"/>
</dbReference>
<feature type="domain" description="HTH luxR-type" evidence="8">
    <location>
        <begin position="140"/>
        <end position="205"/>
    </location>
</feature>
<dbReference type="GO" id="GO:0000160">
    <property type="term" value="P:phosphorelay signal transduction system"/>
    <property type="evidence" value="ECO:0007669"/>
    <property type="project" value="InterPro"/>
</dbReference>
<dbReference type="InterPro" id="IPR011006">
    <property type="entry name" value="CheY-like_superfamily"/>
</dbReference>
<dbReference type="InterPro" id="IPR016032">
    <property type="entry name" value="Sig_transdc_resp-reg_C-effctor"/>
</dbReference>
<evidence type="ECO:0000256" key="5">
    <source>
        <dbReference type="ARBA" id="ARBA00023163"/>
    </source>
</evidence>
<dbReference type="PROSITE" id="PS50110">
    <property type="entry name" value="RESPONSE_REGULATORY"/>
    <property type="match status" value="1"/>
</dbReference>
<dbReference type="InterPro" id="IPR039420">
    <property type="entry name" value="WalR-like"/>
</dbReference>
<dbReference type="PRINTS" id="PR00038">
    <property type="entry name" value="HTHLUXR"/>
</dbReference>
<name>A0A7G9WDD8_ALKCA</name>
<feature type="domain" description="Response regulatory" evidence="9">
    <location>
        <begin position="1"/>
        <end position="116"/>
    </location>
</feature>
<proteinExistence type="predicted"/>
<evidence type="ECO:0000256" key="7">
    <source>
        <dbReference type="PROSITE-ProRule" id="PRU00169"/>
    </source>
</evidence>
<keyword evidence="3" id="KW-0805">Transcription regulation</keyword>
<protein>
    <recommendedName>
        <fullName evidence="1">Stage 0 sporulation protein A homolog</fullName>
    </recommendedName>
</protein>
<evidence type="ECO:0000256" key="4">
    <source>
        <dbReference type="ARBA" id="ARBA00023125"/>
    </source>
</evidence>
<dbReference type="SUPFAM" id="SSF52172">
    <property type="entry name" value="CheY-like"/>
    <property type="match status" value="1"/>
</dbReference>
<evidence type="ECO:0000256" key="3">
    <source>
        <dbReference type="ARBA" id="ARBA00023015"/>
    </source>
</evidence>
<evidence type="ECO:0000259" key="8">
    <source>
        <dbReference type="PROSITE" id="PS50043"/>
    </source>
</evidence>
<dbReference type="KEGG" id="acae:HYG86_12670"/>
<dbReference type="CDD" id="cd17535">
    <property type="entry name" value="REC_NarL-like"/>
    <property type="match status" value="1"/>
</dbReference>
<dbReference type="GO" id="GO:0003677">
    <property type="term" value="F:DNA binding"/>
    <property type="evidence" value="ECO:0007669"/>
    <property type="project" value="UniProtKB-KW"/>
</dbReference>
<evidence type="ECO:0000256" key="2">
    <source>
        <dbReference type="ARBA" id="ARBA00022553"/>
    </source>
</evidence>
<organism evidence="10 11">
    <name type="scientific">Alkalicella caledoniensis</name>
    <dbReference type="NCBI Taxonomy" id="2731377"/>
    <lineage>
        <taxon>Bacteria</taxon>
        <taxon>Bacillati</taxon>
        <taxon>Bacillota</taxon>
        <taxon>Clostridia</taxon>
        <taxon>Eubacteriales</taxon>
        <taxon>Proteinivoracaceae</taxon>
        <taxon>Alkalicella</taxon>
    </lineage>
</organism>
<dbReference type="InterPro" id="IPR058245">
    <property type="entry name" value="NreC/VraR/RcsB-like_REC"/>
</dbReference>
<evidence type="ECO:0000256" key="6">
    <source>
        <dbReference type="ARBA" id="ARBA00024867"/>
    </source>
</evidence>
<evidence type="ECO:0000313" key="10">
    <source>
        <dbReference type="EMBL" id="QNO16700.1"/>
    </source>
</evidence>
<dbReference type="SMART" id="SM00448">
    <property type="entry name" value="REC"/>
    <property type="match status" value="1"/>
</dbReference>
<dbReference type="Pfam" id="PF00072">
    <property type="entry name" value="Response_reg"/>
    <property type="match status" value="1"/>
</dbReference>
<dbReference type="InterPro" id="IPR001789">
    <property type="entry name" value="Sig_transdc_resp-reg_receiver"/>
</dbReference>
<dbReference type="Pfam" id="PF00196">
    <property type="entry name" value="GerE"/>
    <property type="match status" value="1"/>
</dbReference>
<reference evidence="10 11" key="1">
    <citation type="submission" date="2020-07" db="EMBL/GenBank/DDBJ databases">
        <title>Alkalicella. sp. LB2 genome.</title>
        <authorList>
            <person name="Postec A."/>
            <person name="Quemeneur M."/>
        </authorList>
    </citation>
    <scope>NUCLEOTIDE SEQUENCE [LARGE SCALE GENOMIC DNA]</scope>
    <source>
        <strain evidence="10 11">LB2</strain>
    </source>
</reference>
<dbReference type="AlphaFoldDB" id="A0A7G9WDD8"/>
<sequence length="206" mass="23111">MLVDDDDLVRNSLAMILQTDPVIKVVSTCQNGDIAFKELQKGLVVDVIMMDIRMPICDGVEATRRIMELYPKMKIIILTTFDDDEYLLNGLKYGAKGYLLKNTNPDKIMESIKVVNSGSVLIQGDVSPRLVKMLKGDSDSFLDSYDLSSSERDIIKLISQGITNKEIADKLFLSEGTVKNKITQILNKLDLRDRTQIAIFYLKGGQ</sequence>
<dbReference type="PANTHER" id="PTHR43214">
    <property type="entry name" value="TWO-COMPONENT RESPONSE REGULATOR"/>
    <property type="match status" value="1"/>
</dbReference>
<keyword evidence="5" id="KW-0804">Transcription</keyword>
<dbReference type="Gene3D" id="3.40.50.2300">
    <property type="match status" value="1"/>
</dbReference>
<dbReference type="SMART" id="SM00421">
    <property type="entry name" value="HTH_LUXR"/>
    <property type="match status" value="1"/>
</dbReference>
<dbReference type="SUPFAM" id="SSF46894">
    <property type="entry name" value="C-terminal effector domain of the bipartite response regulators"/>
    <property type="match status" value="1"/>
</dbReference>
<feature type="modified residue" description="4-aspartylphosphate" evidence="7">
    <location>
        <position position="51"/>
    </location>
</feature>
<evidence type="ECO:0000313" key="11">
    <source>
        <dbReference type="Proteomes" id="UP000516160"/>
    </source>
</evidence>